<keyword evidence="3" id="KW-1185">Reference proteome</keyword>
<comment type="caution">
    <text evidence="2">The sequence shown here is derived from an EMBL/GenBank/DDBJ whole genome shotgun (WGS) entry which is preliminary data.</text>
</comment>
<proteinExistence type="predicted"/>
<gene>
    <name evidence="2" type="ORF">SAMN05444412_111103</name>
</gene>
<dbReference type="Pfam" id="PF12867">
    <property type="entry name" value="DinB_2"/>
    <property type="match status" value="1"/>
</dbReference>
<dbReference type="InterPro" id="IPR034660">
    <property type="entry name" value="DinB/YfiT-like"/>
</dbReference>
<dbReference type="InterPro" id="IPR024775">
    <property type="entry name" value="DinB-like"/>
</dbReference>
<dbReference type="Proteomes" id="UP000199663">
    <property type="component" value="Unassembled WGS sequence"/>
</dbReference>
<reference evidence="2 3" key="1">
    <citation type="submission" date="2016-10" db="EMBL/GenBank/DDBJ databases">
        <authorList>
            <person name="Varghese N."/>
            <person name="Submissions S."/>
        </authorList>
    </citation>
    <scope>NUCLEOTIDE SEQUENCE [LARGE SCALE GENOMIC DNA]</scope>
    <source>
        <strain evidence="2 3">DSM 17997</strain>
    </source>
</reference>
<dbReference type="RefSeq" id="WP_019598812.1">
    <property type="nucleotide sequence ID" value="NZ_FNQC01000011.1"/>
</dbReference>
<feature type="domain" description="DinB-like" evidence="1">
    <location>
        <begin position="38"/>
        <end position="166"/>
    </location>
</feature>
<protein>
    <submittedName>
        <fullName evidence="2">DinB superfamily protein</fullName>
    </submittedName>
</protein>
<evidence type="ECO:0000259" key="1">
    <source>
        <dbReference type="Pfam" id="PF12867"/>
    </source>
</evidence>
<evidence type="ECO:0000313" key="2">
    <source>
        <dbReference type="EMBL" id="SDZ36386.1"/>
    </source>
</evidence>
<organism evidence="2 3">
    <name type="scientific">Rhodonellum ikkaensis</name>
    <dbReference type="NCBI Taxonomy" id="336829"/>
    <lineage>
        <taxon>Bacteria</taxon>
        <taxon>Pseudomonadati</taxon>
        <taxon>Bacteroidota</taxon>
        <taxon>Cytophagia</taxon>
        <taxon>Cytophagales</taxon>
        <taxon>Cytophagaceae</taxon>
        <taxon>Rhodonellum</taxon>
    </lineage>
</organism>
<accession>A0A1H3SEF4</accession>
<name>A0A1H3SEF4_9BACT</name>
<dbReference type="SUPFAM" id="SSF109854">
    <property type="entry name" value="DinB/YfiT-like putative metalloenzymes"/>
    <property type="match status" value="1"/>
</dbReference>
<dbReference type="EMBL" id="FNQC01000011">
    <property type="protein sequence ID" value="SDZ36386.1"/>
    <property type="molecule type" value="Genomic_DNA"/>
</dbReference>
<evidence type="ECO:0000313" key="3">
    <source>
        <dbReference type="Proteomes" id="UP000199663"/>
    </source>
</evidence>
<dbReference type="Gene3D" id="1.20.120.450">
    <property type="entry name" value="dinb family like domain"/>
    <property type="match status" value="1"/>
</dbReference>
<sequence length="174" mass="19529">MNDLMRPKEGEYAPFYAGYISLVIGQDLPKILLGQINAIKEHFEKVGEENSKLAYASGKWSQKEVLGHITDTDRVMTFRALCFARGEKALMPGFDQDEYVVRAKFNAVPLVELLDDFEKSRHALVALMKTIPNDAMLNIGNANGFDVSVRALFNIIPGHAEHHLHILKTLYARG</sequence>